<evidence type="ECO:0000313" key="2">
    <source>
        <dbReference type="Proteomes" id="UP000616769"/>
    </source>
</evidence>
<dbReference type="EMBL" id="JXLN01016509">
    <property type="protein sequence ID" value="KPM11119.1"/>
    <property type="molecule type" value="Genomic_DNA"/>
</dbReference>
<protein>
    <submittedName>
        <fullName evidence="1">Uncharacterized protein</fullName>
    </submittedName>
</protein>
<dbReference type="Proteomes" id="UP000616769">
    <property type="component" value="Unassembled WGS sequence"/>
</dbReference>
<reference evidence="1 2" key="1">
    <citation type="journal article" date="2015" name="Parasit. Vectors">
        <title>Draft genome of the scabies mite.</title>
        <authorList>
            <person name="Rider S.D.Jr."/>
            <person name="Morgan M.S."/>
            <person name="Arlian L.G."/>
        </authorList>
    </citation>
    <scope>NUCLEOTIDE SEQUENCE [LARGE SCALE GENOMIC DNA]</scope>
    <source>
        <strain evidence="1">Arlian Lab</strain>
    </source>
</reference>
<organism evidence="1 2">
    <name type="scientific">Sarcoptes scabiei</name>
    <name type="common">Itch mite</name>
    <name type="synonym">Acarus scabiei</name>
    <dbReference type="NCBI Taxonomy" id="52283"/>
    <lineage>
        <taxon>Eukaryota</taxon>
        <taxon>Metazoa</taxon>
        <taxon>Ecdysozoa</taxon>
        <taxon>Arthropoda</taxon>
        <taxon>Chelicerata</taxon>
        <taxon>Arachnida</taxon>
        <taxon>Acari</taxon>
        <taxon>Acariformes</taxon>
        <taxon>Sarcoptiformes</taxon>
        <taxon>Astigmata</taxon>
        <taxon>Psoroptidia</taxon>
        <taxon>Sarcoptoidea</taxon>
        <taxon>Sarcoptidae</taxon>
        <taxon>Sarcoptinae</taxon>
        <taxon>Sarcoptes</taxon>
    </lineage>
</organism>
<dbReference type="Gene3D" id="2.130.10.130">
    <property type="entry name" value="Integrin alpha, N-terminal"/>
    <property type="match status" value="1"/>
</dbReference>
<name>A0A132AJW7_SARSC</name>
<evidence type="ECO:0000313" key="1">
    <source>
        <dbReference type="EMBL" id="KPM11119.1"/>
    </source>
</evidence>
<dbReference type="VEuPathDB" id="VectorBase:SSCA008714"/>
<dbReference type="OrthoDB" id="5573735at2759"/>
<gene>
    <name evidence="1" type="ORF">QR98_0096860</name>
</gene>
<sequence length="196" mass="22879">MFGFSMLIRENKVPNRYSTKLRPNFTVIIGAPNLQRIDGRIDFQNKRHFGWNLLLDESSRYFLTCDFGEIKKIEARDSYHYSTFPVPNGACYLFDFESKDLKRKYEPMENEKQFTSNGGHLHSYGMAGFSAQFVPGTNDNDRFGIIMAGSPGYDDWRGTIAVSNKLYRQIDHYYYHNPEFLLLSNEKIPKCLQRIV</sequence>
<dbReference type="InterPro" id="IPR028994">
    <property type="entry name" value="Integrin_alpha_N"/>
</dbReference>
<comment type="caution">
    <text evidence="1">The sequence shown here is derived from an EMBL/GenBank/DDBJ whole genome shotgun (WGS) entry which is preliminary data.</text>
</comment>
<proteinExistence type="predicted"/>
<dbReference type="AlphaFoldDB" id="A0A132AJW7"/>
<accession>A0A132AJW7</accession>